<accession>A0ABR2QK15</accession>
<evidence type="ECO:0000313" key="1">
    <source>
        <dbReference type="EMBL" id="KAK9001037.1"/>
    </source>
</evidence>
<dbReference type="EMBL" id="JBBPBN010000036">
    <property type="protein sequence ID" value="KAK9001037.1"/>
    <property type="molecule type" value="Genomic_DNA"/>
</dbReference>
<keyword evidence="2" id="KW-1185">Reference proteome</keyword>
<name>A0ABR2QK15_9ROSI</name>
<protein>
    <submittedName>
        <fullName evidence="1">Uncharacterized protein</fullName>
    </submittedName>
</protein>
<comment type="caution">
    <text evidence="1">The sequence shown here is derived from an EMBL/GenBank/DDBJ whole genome shotgun (WGS) entry which is preliminary data.</text>
</comment>
<sequence length="91" mass="10618">MCHDNVKASWLGRWHWLGKRWLAAIYGERHVQRGDVVLQSPTVWQCPPEGWITLNLDRDRECRTGLAAYWGMVRNGAVEWMVGFTKFLSIC</sequence>
<reference evidence="1 2" key="1">
    <citation type="journal article" date="2024" name="G3 (Bethesda)">
        <title>Genome assembly of Hibiscus sabdariffa L. provides insights into metabolisms of medicinal natural products.</title>
        <authorList>
            <person name="Kim T."/>
        </authorList>
    </citation>
    <scope>NUCLEOTIDE SEQUENCE [LARGE SCALE GENOMIC DNA]</scope>
    <source>
        <strain evidence="1">TK-2024</strain>
        <tissue evidence="1">Old leaves</tissue>
    </source>
</reference>
<dbReference type="Proteomes" id="UP001396334">
    <property type="component" value="Unassembled WGS sequence"/>
</dbReference>
<organism evidence="1 2">
    <name type="scientific">Hibiscus sabdariffa</name>
    <name type="common">roselle</name>
    <dbReference type="NCBI Taxonomy" id="183260"/>
    <lineage>
        <taxon>Eukaryota</taxon>
        <taxon>Viridiplantae</taxon>
        <taxon>Streptophyta</taxon>
        <taxon>Embryophyta</taxon>
        <taxon>Tracheophyta</taxon>
        <taxon>Spermatophyta</taxon>
        <taxon>Magnoliopsida</taxon>
        <taxon>eudicotyledons</taxon>
        <taxon>Gunneridae</taxon>
        <taxon>Pentapetalae</taxon>
        <taxon>rosids</taxon>
        <taxon>malvids</taxon>
        <taxon>Malvales</taxon>
        <taxon>Malvaceae</taxon>
        <taxon>Malvoideae</taxon>
        <taxon>Hibiscus</taxon>
    </lineage>
</organism>
<proteinExistence type="predicted"/>
<gene>
    <name evidence="1" type="ORF">V6N11_082829</name>
</gene>
<evidence type="ECO:0000313" key="2">
    <source>
        <dbReference type="Proteomes" id="UP001396334"/>
    </source>
</evidence>